<dbReference type="PANTHER" id="PTHR23416">
    <property type="entry name" value="SIALIC ACID SYNTHASE-RELATED"/>
    <property type="match status" value="1"/>
</dbReference>
<dbReference type="GO" id="GO:0008374">
    <property type="term" value="F:O-acyltransferase activity"/>
    <property type="evidence" value="ECO:0007669"/>
    <property type="project" value="TreeGrafter"/>
</dbReference>
<dbReference type="CDD" id="cd03357">
    <property type="entry name" value="LbH_MAT_GAT"/>
    <property type="match status" value="1"/>
</dbReference>
<evidence type="ECO:0000256" key="3">
    <source>
        <dbReference type="ARBA" id="ARBA00022737"/>
    </source>
</evidence>
<dbReference type="OrthoDB" id="9812571at2"/>
<dbReference type="EMBL" id="AICN01000050">
    <property type="protein sequence ID" value="EHS86040.1"/>
    <property type="molecule type" value="Genomic_DNA"/>
</dbReference>
<keyword evidence="2 4" id="KW-0808">Transferase</keyword>
<dbReference type="AlphaFoldDB" id="H4GJW6"/>
<dbReference type="InterPro" id="IPR051159">
    <property type="entry name" value="Hexapeptide_acetyltransf"/>
</dbReference>
<dbReference type="InterPro" id="IPR018357">
    <property type="entry name" value="Hexapep_transf_CS"/>
</dbReference>
<keyword evidence="3" id="KW-0677">Repeat</keyword>
<organism evidence="4 5">
    <name type="scientific">Limosilactobacillus gastricus PS3</name>
    <dbReference type="NCBI Taxonomy" id="1144300"/>
    <lineage>
        <taxon>Bacteria</taxon>
        <taxon>Bacillati</taxon>
        <taxon>Bacillota</taxon>
        <taxon>Bacilli</taxon>
        <taxon>Lactobacillales</taxon>
        <taxon>Lactobacillaceae</taxon>
        <taxon>Limosilactobacillus</taxon>
    </lineage>
</organism>
<dbReference type="PATRIC" id="fig|1144300.3.peg.1151"/>
<dbReference type="STRING" id="1144300.PS3_11222"/>
<dbReference type="InterPro" id="IPR011004">
    <property type="entry name" value="Trimer_LpxA-like_sf"/>
</dbReference>
<evidence type="ECO:0000256" key="2">
    <source>
        <dbReference type="ARBA" id="ARBA00022679"/>
    </source>
</evidence>
<dbReference type="GO" id="GO:0005829">
    <property type="term" value="C:cytosol"/>
    <property type="evidence" value="ECO:0007669"/>
    <property type="project" value="TreeGrafter"/>
</dbReference>
<evidence type="ECO:0000313" key="5">
    <source>
        <dbReference type="Proteomes" id="UP000004567"/>
    </source>
</evidence>
<proteinExistence type="inferred from homology"/>
<dbReference type="Proteomes" id="UP000004567">
    <property type="component" value="Unassembled WGS sequence"/>
</dbReference>
<name>H4GJW6_9LACO</name>
<dbReference type="Pfam" id="PF00132">
    <property type="entry name" value="Hexapep"/>
    <property type="match status" value="1"/>
</dbReference>
<protein>
    <submittedName>
        <fullName evidence="4">Putative galactoside O-acetyltransferase</fullName>
    </submittedName>
</protein>
<dbReference type="PANTHER" id="PTHR23416:SF23">
    <property type="entry name" value="ACETYLTRANSFERASE C18B11.09C-RELATED"/>
    <property type="match status" value="1"/>
</dbReference>
<comment type="similarity">
    <text evidence="1">Belongs to the transferase hexapeptide repeat family.</text>
</comment>
<accession>H4GJW6</accession>
<gene>
    <name evidence="4" type="ORF">PS3_11222</name>
</gene>
<dbReference type="PROSITE" id="PS00101">
    <property type="entry name" value="HEXAPEP_TRANSFERASES"/>
    <property type="match status" value="1"/>
</dbReference>
<dbReference type="Gene3D" id="2.160.10.10">
    <property type="entry name" value="Hexapeptide repeat proteins"/>
    <property type="match status" value="1"/>
</dbReference>
<dbReference type="InterPro" id="IPR001451">
    <property type="entry name" value="Hexapep"/>
</dbReference>
<dbReference type="SUPFAM" id="SSF51161">
    <property type="entry name" value="Trimeric LpxA-like enzymes"/>
    <property type="match status" value="1"/>
</dbReference>
<sequence>MDIFERFRNGEIIDLRDPQYVKEALTEMQRCRHLCWKINQTDPDKVNQITTLEKELVINQRDNCFITPPFQIDMGCCLHLGKNVFINSGLTMMSIGSIFIDDGTMIGPDVGFFTTNHDPHDVGKMSTKEIHIGKNVWIGARVNILPGVTIGDGAVIGTGTVVTKDIPAHSIAVGNPARVIKTIE</sequence>
<evidence type="ECO:0000256" key="1">
    <source>
        <dbReference type="ARBA" id="ARBA00007274"/>
    </source>
</evidence>
<reference evidence="4 5" key="1">
    <citation type="journal article" date="2013" name="Genome Announc.">
        <title>Genome Sequence of Lactobacillus gastricus PS3, a Strain Isolated from Human Milk.</title>
        <authorList>
            <person name="Martin V."/>
            <person name="Cardenas N."/>
            <person name="Jimenez E."/>
            <person name="Maldonado A."/>
            <person name="Rodriguez J.M."/>
            <person name="Fernandez L."/>
        </authorList>
    </citation>
    <scope>NUCLEOTIDE SEQUENCE [LARGE SCALE GENOMIC DNA]</scope>
    <source>
        <strain evidence="4 5">PS3</strain>
    </source>
</reference>
<comment type="caution">
    <text evidence="4">The sequence shown here is derived from an EMBL/GenBank/DDBJ whole genome shotgun (WGS) entry which is preliminary data.</text>
</comment>
<evidence type="ECO:0000313" key="4">
    <source>
        <dbReference type="EMBL" id="EHS86040.1"/>
    </source>
</evidence>
<dbReference type="RefSeq" id="WP_007122349.1">
    <property type="nucleotide sequence ID" value="NZ_AICN01000050.1"/>
</dbReference>